<dbReference type="EMBL" id="LAZR01024864">
    <property type="protein sequence ID" value="KKL73755.1"/>
    <property type="molecule type" value="Genomic_DNA"/>
</dbReference>
<evidence type="ECO:0000256" key="1">
    <source>
        <dbReference type="SAM" id="Phobius"/>
    </source>
</evidence>
<feature type="domain" description="DNA primase/helicase Gp4 N-terminal Bacteriophage T7-like" evidence="2">
    <location>
        <begin position="72"/>
        <end position="106"/>
    </location>
</feature>
<dbReference type="InterPro" id="IPR002694">
    <property type="entry name" value="Znf_CHC2"/>
</dbReference>
<keyword evidence="1" id="KW-0812">Transmembrane</keyword>
<feature type="non-terminal residue" evidence="3">
    <location>
        <position position="272"/>
    </location>
</feature>
<evidence type="ECO:0000313" key="3">
    <source>
        <dbReference type="EMBL" id="KKL73755.1"/>
    </source>
</evidence>
<sequence>MASPSRPFCSRRASGPARAGWAAIVGIVLLVYTPIMSPERKRIDTDAIKQSIDLAGFARQYTRLIQISRRGEFAGPCPCCGGKDRFHIKGEHFYCRQCYARGGDVINLVQLIHQVDFTEACQMLTAGAFSFSEKQAVPSGLSGATGEERSFDWRSSVCQESARKTVFATHRLLLSAEGAPGQEYLLVPACAGRRDLGRLPAGIRADVSSAHRGRPPAKHGDHLYAVVWEGYDVNYSFATPVSGSVAGKGRTLHAQAWFATPALWAAGLREPA</sequence>
<dbReference type="GO" id="GO:0003899">
    <property type="term" value="F:DNA-directed RNA polymerase activity"/>
    <property type="evidence" value="ECO:0007669"/>
    <property type="project" value="InterPro"/>
</dbReference>
<comment type="caution">
    <text evidence="3">The sequence shown here is derived from an EMBL/GenBank/DDBJ whole genome shotgun (WGS) entry which is preliminary data.</text>
</comment>
<feature type="transmembrane region" description="Helical" evidence="1">
    <location>
        <begin position="20"/>
        <end position="37"/>
    </location>
</feature>
<dbReference type="Pfam" id="PF01807">
    <property type="entry name" value="Zn_ribbon_DnaG"/>
    <property type="match status" value="1"/>
</dbReference>
<organism evidence="3">
    <name type="scientific">marine sediment metagenome</name>
    <dbReference type="NCBI Taxonomy" id="412755"/>
    <lineage>
        <taxon>unclassified sequences</taxon>
        <taxon>metagenomes</taxon>
        <taxon>ecological metagenomes</taxon>
    </lineage>
</organism>
<name>A0A0F9GWP2_9ZZZZ</name>
<proteinExistence type="predicted"/>
<dbReference type="InterPro" id="IPR013237">
    <property type="entry name" value="Phage_T7_Gp4_N"/>
</dbReference>
<dbReference type="SMART" id="SM00778">
    <property type="entry name" value="Prim_Zn_Ribbon"/>
    <property type="match status" value="1"/>
</dbReference>
<dbReference type="SUPFAM" id="SSF57783">
    <property type="entry name" value="Zinc beta-ribbon"/>
    <property type="match status" value="1"/>
</dbReference>
<accession>A0A0F9GWP2</accession>
<gene>
    <name evidence="3" type="ORF">LCGC14_2071700</name>
</gene>
<dbReference type="AlphaFoldDB" id="A0A0F9GWP2"/>
<dbReference type="GO" id="GO:0008270">
    <property type="term" value="F:zinc ion binding"/>
    <property type="evidence" value="ECO:0007669"/>
    <property type="project" value="InterPro"/>
</dbReference>
<dbReference type="GO" id="GO:0003677">
    <property type="term" value="F:DNA binding"/>
    <property type="evidence" value="ECO:0007669"/>
    <property type="project" value="InterPro"/>
</dbReference>
<dbReference type="Gene3D" id="3.90.580.10">
    <property type="entry name" value="Zinc finger, CHC2-type domain"/>
    <property type="match status" value="1"/>
</dbReference>
<protein>
    <recommendedName>
        <fullName evidence="2">DNA primase/helicase Gp4 N-terminal Bacteriophage T7-like domain-containing protein</fullName>
    </recommendedName>
</protein>
<dbReference type="InterPro" id="IPR036977">
    <property type="entry name" value="DNA_primase_Znf_CHC2"/>
</dbReference>
<dbReference type="GO" id="GO:0004386">
    <property type="term" value="F:helicase activity"/>
    <property type="evidence" value="ECO:0007669"/>
    <property type="project" value="InterPro"/>
</dbReference>
<keyword evidence="1" id="KW-1133">Transmembrane helix</keyword>
<dbReference type="GO" id="GO:0006260">
    <property type="term" value="P:DNA replication"/>
    <property type="evidence" value="ECO:0007669"/>
    <property type="project" value="InterPro"/>
</dbReference>
<keyword evidence="1" id="KW-0472">Membrane</keyword>
<reference evidence="3" key="1">
    <citation type="journal article" date="2015" name="Nature">
        <title>Complex archaea that bridge the gap between prokaryotes and eukaryotes.</title>
        <authorList>
            <person name="Spang A."/>
            <person name="Saw J.H."/>
            <person name="Jorgensen S.L."/>
            <person name="Zaremba-Niedzwiedzka K."/>
            <person name="Martijn J."/>
            <person name="Lind A.E."/>
            <person name="van Eijk R."/>
            <person name="Schleper C."/>
            <person name="Guy L."/>
            <person name="Ettema T.J."/>
        </authorList>
    </citation>
    <scope>NUCLEOTIDE SEQUENCE</scope>
</reference>
<evidence type="ECO:0000259" key="2">
    <source>
        <dbReference type="SMART" id="SM00778"/>
    </source>
</evidence>